<dbReference type="Proteomes" id="UP000293398">
    <property type="component" value="Unassembled WGS sequence"/>
</dbReference>
<comment type="caution">
    <text evidence="3">The sequence shown here is derived from an EMBL/GenBank/DDBJ whole genome shotgun (WGS) entry which is preliminary data.</text>
</comment>
<keyword evidence="4" id="KW-1185">Reference proteome</keyword>
<reference evidence="3 4" key="1">
    <citation type="submission" date="2019-02" db="EMBL/GenBank/DDBJ databases">
        <title>Genomic Encyclopedia of Type Strains, Phase IV (KMG-IV): sequencing the most valuable type-strain genomes for metagenomic binning, comparative biology and taxonomic classification.</title>
        <authorList>
            <person name="Goeker M."/>
        </authorList>
    </citation>
    <scope>NUCLEOTIDE SEQUENCE [LARGE SCALE GENOMIC DNA]</scope>
    <source>
        <strain evidence="3 4">DSM 23814</strain>
    </source>
</reference>
<feature type="transmembrane region" description="Helical" evidence="1">
    <location>
        <begin position="77"/>
        <end position="98"/>
    </location>
</feature>
<keyword evidence="1" id="KW-1133">Transmembrane helix</keyword>
<keyword evidence="1" id="KW-0472">Membrane</keyword>
<gene>
    <name evidence="3" type="ORF">EV681_4574</name>
</gene>
<organism evidence="3 4">
    <name type="scientific">Advenella incenata</name>
    <dbReference type="NCBI Taxonomy" id="267800"/>
    <lineage>
        <taxon>Bacteria</taxon>
        <taxon>Pseudomonadati</taxon>
        <taxon>Pseudomonadota</taxon>
        <taxon>Betaproteobacteria</taxon>
        <taxon>Burkholderiales</taxon>
        <taxon>Alcaligenaceae</taxon>
    </lineage>
</organism>
<proteinExistence type="predicted"/>
<keyword evidence="1" id="KW-0812">Transmembrane</keyword>
<sequence>MKRVSSKLVRTVADSLMMVTLVMVSQAAMAQGFAAPVIDVVTQIQDGIYALVGVLAIIGLLWQLYEGSQGQKTWPDIGKTCLWIVAAAAVVAIGNWLWATGASISF</sequence>
<dbReference type="EMBL" id="SHKO01000007">
    <property type="protein sequence ID" value="RZT91051.1"/>
    <property type="molecule type" value="Genomic_DNA"/>
</dbReference>
<dbReference type="OrthoDB" id="8606731at2"/>
<evidence type="ECO:0000313" key="4">
    <source>
        <dbReference type="Proteomes" id="UP000293398"/>
    </source>
</evidence>
<evidence type="ECO:0008006" key="5">
    <source>
        <dbReference type="Google" id="ProtNLM"/>
    </source>
</evidence>
<evidence type="ECO:0000256" key="1">
    <source>
        <dbReference type="SAM" id="Phobius"/>
    </source>
</evidence>
<dbReference type="AlphaFoldDB" id="A0A4Q7V3Q8"/>
<keyword evidence="2" id="KW-0732">Signal</keyword>
<protein>
    <recommendedName>
        <fullName evidence="5">Type IV secretion system protein VirB2</fullName>
    </recommendedName>
</protein>
<dbReference type="RefSeq" id="WP_130305323.1">
    <property type="nucleotide sequence ID" value="NZ_SHKO01000007.1"/>
</dbReference>
<accession>A0A4Q7V3Q8</accession>
<evidence type="ECO:0000256" key="2">
    <source>
        <dbReference type="SAM" id="SignalP"/>
    </source>
</evidence>
<name>A0A4Q7V3Q8_9BURK</name>
<evidence type="ECO:0000313" key="3">
    <source>
        <dbReference type="EMBL" id="RZT91051.1"/>
    </source>
</evidence>
<feature type="signal peptide" evidence="2">
    <location>
        <begin position="1"/>
        <end position="30"/>
    </location>
</feature>
<feature type="transmembrane region" description="Helical" evidence="1">
    <location>
        <begin position="47"/>
        <end position="65"/>
    </location>
</feature>
<feature type="chain" id="PRO_5020763848" description="Type IV secretion system protein VirB2" evidence="2">
    <location>
        <begin position="31"/>
        <end position="106"/>
    </location>
</feature>